<dbReference type="InterPro" id="IPR001036">
    <property type="entry name" value="Acrflvin-R"/>
</dbReference>
<dbReference type="PANTHER" id="PTHR32063">
    <property type="match status" value="1"/>
</dbReference>
<dbReference type="SUPFAM" id="SSF82714">
    <property type="entry name" value="Multidrug efflux transporter AcrB TolC docking domain, DN and DC subdomains"/>
    <property type="match status" value="2"/>
</dbReference>
<evidence type="ECO:0000256" key="2">
    <source>
        <dbReference type="ARBA" id="ARBA00022448"/>
    </source>
</evidence>
<reference evidence="9" key="1">
    <citation type="journal article" date="2021" name="PeerJ">
        <title>Extensive microbial diversity within the chicken gut microbiome revealed by metagenomics and culture.</title>
        <authorList>
            <person name="Gilroy R."/>
            <person name="Ravi A."/>
            <person name="Getino M."/>
            <person name="Pursley I."/>
            <person name="Horton D.L."/>
            <person name="Alikhan N.F."/>
            <person name="Baker D."/>
            <person name="Gharbi K."/>
            <person name="Hall N."/>
            <person name="Watson M."/>
            <person name="Adriaenssens E.M."/>
            <person name="Foster-Nyarko E."/>
            <person name="Jarju S."/>
            <person name="Secka A."/>
            <person name="Antonio M."/>
            <person name="Oren A."/>
            <person name="Chaudhuri R.R."/>
            <person name="La Ragione R."/>
            <person name="Hildebrand F."/>
            <person name="Pallen M.J."/>
        </authorList>
    </citation>
    <scope>NUCLEOTIDE SEQUENCE</scope>
    <source>
        <strain evidence="9">ChiHecec2B26-12326</strain>
    </source>
</reference>
<sequence length="1148" mass="125711">MKLDRFINRPVLSTVISVLLVILGIIGLATLPITQYPDIAPPTISVSATYTGANAQAVLNSVISPLEDQINGVENMMYMQSTATNNGSAHITVYFNQGTDPDMAQVNVQNRVTQAQGLLPAEVTQVGVTTYKRQTSMLMVFSIYDKEDKYNIEFLENYASINLIPEIKRVKGVGDANVMGTDYSMRIWLKPDVMAQYKLNPSDISGVLAEQNIEAAPGQFGERGNQSFQYTIRYKGRLSSETEFENIVVKALPNGEVLRLGDVADLELGRLTYNFNNTVNGHKAVSCIVYQMAGTNATETIESLEQVLAEYEKNLPEGLGINIAQSANDFLFASIHEVIKTLIEAFILVFVVVYVFLQDMRSTLIPAIAIPVALIATFFALKIIGFSLNLLTLSAMVLAIAIVVDDAIVVVEGVHAKLDQGYKSTRQAAIDAMSELGGAIVSITLVMMSVFIPVSFMSGTAGTFYQQFGLTMAFAIGFSAINALTLSPALCAMFLKPHVKEGEEVPPLKERVGTAMRESRRIMIRRYSDAIGRLLHPGITILFVVVAILGMIFGFFNFGEHPFLTIVFAIISVLAFFGMTTDKFKKSFNASYDSILNRYKNQVLFFIQKKVVSFGLVIASIVLLIFFMNTTPTGMVPNEDTGTIMGAVTLPPGTSQERAREVLAQVDSLIGADPAVESRTVISGFSFIGSGQGPSYGSIIIKLKDWEERSMTQSSDIVVATLFMRSQKLFKDAQVLFFAPPMIPGYSISTDIELNMQDKTGGSLDRFFEVVNAYNAALEERPEINSARTNFNPSFPQYQIDIDAAACKKAGISPSDILTTMQGYFGGIYASNFNSFGKMYRVMIQAEPDATKNLESLNRIKVRGSDGEMAPISQFASFKKIYGPDVISRFNLYTSIQVMVSPAAGYTSGQALKAIEEVANQSLPAGFDYELGGMAREEAQTTNTTGIIFVLCLVFVYLLLSAQYESYLLPFAVLLSIPFGLLGSFLFVNGMNSLGSIPALKMIMGSMSNDIYMQIALIMLMGLLAKNAILIVEFALDRRKMGMSLTWAAVLGAGARLRPILMTSLAMIIGLLPLMFAFGVGAHGNRTLGASAIGGMLIGMICQIFIVPVLFVVFQYIQERFKPIEWEDLDNSDMNTEIEQYAQTPIKE</sequence>
<dbReference type="SUPFAM" id="SSF82866">
    <property type="entry name" value="Multidrug efflux transporter AcrB transmembrane domain"/>
    <property type="match status" value="2"/>
</dbReference>
<keyword evidence="3" id="KW-1003">Cell membrane</keyword>
<dbReference type="Gene3D" id="3.30.2090.10">
    <property type="entry name" value="Multidrug efflux transporter AcrB TolC docking domain, DN and DC subdomains"/>
    <property type="match status" value="2"/>
</dbReference>
<feature type="transmembrane region" description="Helical" evidence="8">
    <location>
        <begin position="944"/>
        <end position="960"/>
    </location>
</feature>
<keyword evidence="5 8" id="KW-0812">Transmembrane</keyword>
<comment type="subcellular location">
    <subcellularLocation>
        <location evidence="1">Cell inner membrane</location>
        <topology evidence="1">Multi-pass membrane protein</topology>
    </subcellularLocation>
</comment>
<feature type="transmembrane region" description="Helical" evidence="8">
    <location>
        <begin position="12"/>
        <end position="33"/>
    </location>
</feature>
<evidence type="ECO:0000256" key="3">
    <source>
        <dbReference type="ARBA" id="ARBA00022475"/>
    </source>
</evidence>
<dbReference type="Gene3D" id="1.20.1640.10">
    <property type="entry name" value="Multidrug efflux transporter AcrB transmembrane domain"/>
    <property type="match status" value="2"/>
</dbReference>
<dbReference type="EMBL" id="DXEN01000032">
    <property type="protein sequence ID" value="HIX85946.1"/>
    <property type="molecule type" value="Genomic_DNA"/>
</dbReference>
<feature type="transmembrane region" description="Helical" evidence="8">
    <location>
        <begin position="611"/>
        <end position="628"/>
    </location>
</feature>
<organism evidence="9 10">
    <name type="scientific">Candidatus Parabacteroides intestinigallinarum</name>
    <dbReference type="NCBI Taxonomy" id="2838722"/>
    <lineage>
        <taxon>Bacteria</taxon>
        <taxon>Pseudomonadati</taxon>
        <taxon>Bacteroidota</taxon>
        <taxon>Bacteroidia</taxon>
        <taxon>Bacteroidales</taxon>
        <taxon>Tannerellaceae</taxon>
        <taxon>Parabacteroides</taxon>
    </lineage>
</organism>
<feature type="transmembrane region" description="Helical" evidence="8">
    <location>
        <begin position="364"/>
        <end position="384"/>
    </location>
</feature>
<dbReference type="Gene3D" id="3.30.70.1430">
    <property type="entry name" value="Multidrug efflux transporter AcrB pore domain"/>
    <property type="match status" value="2"/>
</dbReference>
<dbReference type="FunFam" id="3.30.70.1430:FF:000001">
    <property type="entry name" value="Efflux pump membrane transporter"/>
    <property type="match status" value="1"/>
</dbReference>
<evidence type="ECO:0000256" key="4">
    <source>
        <dbReference type="ARBA" id="ARBA00022519"/>
    </source>
</evidence>
<keyword evidence="2" id="KW-0813">Transport</keyword>
<feature type="transmembrane region" description="Helical" evidence="8">
    <location>
        <begin position="967"/>
        <end position="991"/>
    </location>
</feature>
<dbReference type="PANTHER" id="PTHR32063:SF9">
    <property type="entry name" value="SIMILAR TO MULTIDRUG RESISTANCE PROTEIN MEXB"/>
    <property type="match status" value="1"/>
</dbReference>
<feature type="transmembrane region" description="Helical" evidence="8">
    <location>
        <begin position="1057"/>
        <end position="1080"/>
    </location>
</feature>
<evidence type="ECO:0000313" key="9">
    <source>
        <dbReference type="EMBL" id="HIX85946.1"/>
    </source>
</evidence>
<evidence type="ECO:0000256" key="7">
    <source>
        <dbReference type="ARBA" id="ARBA00023136"/>
    </source>
</evidence>
<protein>
    <submittedName>
        <fullName evidence="9">Efflux RND transporter permease subunit</fullName>
    </submittedName>
</protein>
<dbReference type="Pfam" id="PF00873">
    <property type="entry name" value="ACR_tran"/>
    <property type="match status" value="2"/>
</dbReference>
<dbReference type="SUPFAM" id="SSF82693">
    <property type="entry name" value="Multidrug efflux transporter AcrB pore domain, PN1, PN2, PC1 and PC2 subdomains"/>
    <property type="match status" value="3"/>
</dbReference>
<feature type="transmembrane region" description="Helical" evidence="8">
    <location>
        <begin position="562"/>
        <end position="579"/>
    </location>
</feature>
<evidence type="ECO:0000256" key="1">
    <source>
        <dbReference type="ARBA" id="ARBA00004429"/>
    </source>
</evidence>
<evidence type="ECO:0000256" key="5">
    <source>
        <dbReference type="ARBA" id="ARBA00022692"/>
    </source>
</evidence>
<proteinExistence type="predicted"/>
<feature type="transmembrane region" description="Helical" evidence="8">
    <location>
        <begin position="390"/>
        <end position="415"/>
    </location>
</feature>
<keyword evidence="4" id="KW-0997">Cell inner membrane</keyword>
<feature type="transmembrane region" description="Helical" evidence="8">
    <location>
        <begin position="338"/>
        <end position="357"/>
    </location>
</feature>
<comment type="caution">
    <text evidence="9">The sequence shown here is derived from an EMBL/GenBank/DDBJ whole genome shotgun (WGS) entry which is preliminary data.</text>
</comment>
<evidence type="ECO:0000313" key="10">
    <source>
        <dbReference type="Proteomes" id="UP000823847"/>
    </source>
</evidence>
<evidence type="ECO:0000256" key="6">
    <source>
        <dbReference type="ARBA" id="ARBA00022989"/>
    </source>
</evidence>
<accession>A0A9D2BQB0</accession>
<dbReference type="PRINTS" id="PR00702">
    <property type="entry name" value="ACRIFLAVINRP"/>
</dbReference>
<feature type="transmembrane region" description="Helical" evidence="8">
    <location>
        <begin position="436"/>
        <end position="456"/>
    </location>
</feature>
<dbReference type="GO" id="GO:0005886">
    <property type="term" value="C:plasma membrane"/>
    <property type="evidence" value="ECO:0007669"/>
    <property type="project" value="UniProtKB-SubCell"/>
</dbReference>
<dbReference type="Proteomes" id="UP000823847">
    <property type="component" value="Unassembled WGS sequence"/>
</dbReference>
<reference evidence="9" key="2">
    <citation type="submission" date="2021-04" db="EMBL/GenBank/DDBJ databases">
        <authorList>
            <person name="Gilroy R."/>
        </authorList>
    </citation>
    <scope>NUCLEOTIDE SEQUENCE</scope>
    <source>
        <strain evidence="9">ChiHecec2B26-12326</strain>
    </source>
</reference>
<gene>
    <name evidence="9" type="ORF">H9848_04980</name>
</gene>
<feature type="transmembrane region" description="Helical" evidence="8">
    <location>
        <begin position="534"/>
        <end position="556"/>
    </location>
</feature>
<keyword evidence="6 8" id="KW-1133">Transmembrane helix</keyword>
<evidence type="ECO:0000256" key="8">
    <source>
        <dbReference type="SAM" id="Phobius"/>
    </source>
</evidence>
<name>A0A9D2BQB0_9BACT</name>
<keyword evidence="7 8" id="KW-0472">Membrane</keyword>
<feature type="transmembrane region" description="Helical" evidence="8">
    <location>
        <begin position="1011"/>
        <end position="1036"/>
    </location>
</feature>
<dbReference type="FunFam" id="1.20.1640.10:FF:000001">
    <property type="entry name" value="Efflux pump membrane transporter"/>
    <property type="match status" value="1"/>
</dbReference>
<dbReference type="InterPro" id="IPR027463">
    <property type="entry name" value="AcrB_DN_DC_subdom"/>
</dbReference>
<dbReference type="AlphaFoldDB" id="A0A9D2BQB0"/>
<feature type="transmembrane region" description="Helical" evidence="8">
    <location>
        <begin position="468"/>
        <end position="495"/>
    </location>
</feature>
<dbReference type="GO" id="GO:0042910">
    <property type="term" value="F:xenobiotic transmembrane transporter activity"/>
    <property type="evidence" value="ECO:0007669"/>
    <property type="project" value="TreeGrafter"/>
</dbReference>
<feature type="transmembrane region" description="Helical" evidence="8">
    <location>
        <begin position="1092"/>
        <end position="1114"/>
    </location>
</feature>